<feature type="transmembrane region" description="Helical" evidence="11">
    <location>
        <begin position="744"/>
        <end position="762"/>
    </location>
</feature>
<name>A0A9P0DT18_PHYSR</name>
<comment type="subcellular location">
    <subcellularLocation>
        <location evidence="1">Membrane</location>
        <topology evidence="1">Multi-pass membrane protein</topology>
    </subcellularLocation>
</comment>
<evidence type="ECO:0000256" key="1">
    <source>
        <dbReference type="ARBA" id="ARBA00004141"/>
    </source>
</evidence>
<evidence type="ECO:0000313" key="14">
    <source>
        <dbReference type="EMBL" id="CAH1158803.1"/>
    </source>
</evidence>
<feature type="domain" description="ABC transporter" evidence="13">
    <location>
        <begin position="915"/>
        <end position="1174"/>
    </location>
</feature>
<feature type="transmembrane region" description="Helical" evidence="11">
    <location>
        <begin position="708"/>
        <end position="732"/>
    </location>
</feature>
<dbReference type="PROSITE" id="PS00211">
    <property type="entry name" value="ABC_TRANSPORTER_1"/>
    <property type="match status" value="1"/>
</dbReference>
<evidence type="ECO:0000256" key="4">
    <source>
        <dbReference type="ARBA" id="ARBA00022692"/>
    </source>
</evidence>
<feature type="transmembrane region" description="Helical" evidence="11">
    <location>
        <begin position="629"/>
        <end position="649"/>
    </location>
</feature>
<evidence type="ECO:0000256" key="5">
    <source>
        <dbReference type="ARBA" id="ARBA00022737"/>
    </source>
</evidence>
<keyword evidence="9 11" id="KW-0472">Membrane</keyword>
<dbReference type="GO" id="GO:0140359">
    <property type="term" value="F:ABC-type transporter activity"/>
    <property type="evidence" value="ECO:0007669"/>
    <property type="project" value="InterPro"/>
</dbReference>
<keyword evidence="5" id="KW-0677">Repeat</keyword>
<evidence type="ECO:0000256" key="12">
    <source>
        <dbReference type="SAM" id="SignalP"/>
    </source>
</evidence>
<feature type="transmembrane region" description="Helical" evidence="11">
    <location>
        <begin position="846"/>
        <end position="868"/>
    </location>
</feature>
<dbReference type="Pfam" id="PF12698">
    <property type="entry name" value="ABC2_membrane_3"/>
    <property type="match status" value="1"/>
</dbReference>
<dbReference type="GO" id="GO:0005319">
    <property type="term" value="F:lipid transporter activity"/>
    <property type="evidence" value="ECO:0007669"/>
    <property type="project" value="TreeGrafter"/>
</dbReference>
<dbReference type="Gene3D" id="3.40.50.300">
    <property type="entry name" value="P-loop containing nucleotide triphosphate hydrolases"/>
    <property type="match status" value="3"/>
</dbReference>
<sequence length="1303" mass="145340">MLALNSLFYLSIALYVEAVFPGDYGVPQKWYFLFTKAYWCSDRASSANNNSNDVAIEVGEFFEPPPSALKPGIEITNLRKEYGRKTAVRNLTLSLYEDQIAVLLGHNGAGKSTTMSMLTGMVTPTSGTARIAGRDIRTDMASIRNNLGLCPQHNVIFDDLTVAEHLYFFSKLKGVEAQKISEEIDKYVELLDLEPKRDQKSSTLSGGMKRKLCVGIALCGDSKVVMLDEPTAGMDPSARRVLWELLQKQKEGRTMLLTTHFMDEADILGDRIAIMAGGKLQCCGSSFFLKKKYGAGYTLVMDKTKDCDASKVTELLRNYIPEIQIESNVGSELSYQLTDNYAPLFESLLKQLEIESESLGIRSYGISLTTLEEVFMKVGADHGQEEENDEKENKPSTKKPTSNVSTNTSTSLAPTYTSGVQLLKNQLLAMLMKKVLATYRSWILLLIQICVPLINIILTLSIPNAGVSSEGLPPMPLDLAKFNNPVTLVENLGEYGGWYASVLDEHGLKPTVEGNITERMLDLTKTYPNVVRRRYIIGASFEHLNVTLFNQPVNFNQSITLPALTAWFNNDPYHSPGISLAFLLSSIYKNFSINEAAHASLEFVNKPLPYKAETQFDRINSGQSEGFQLAFNICFSLAFVSSFYAIFLVRERASKSKHLQFVSGVKIHAFWSVHAFCDAVTYLITVGLMLAVLVLFQRDGFKTAEDLGVIFAILLCFGVAMLPCVYLSSFYFDVPSTGYTRLTLLSIFSGCVTFLVVTILAVPQLDLTNISDALHWPFLLFPHYSLASGINGYYTKYQTNKICDKYYAVCDKNGSVSPACMSLGKTCDGIDKNYFSWERPGIGKNVIFSLTSGVLLFALLLVVEYQLFARMLYYLEQKFRPKSPVPVEDEDDDVAREKELVRNSDELDLPLKHSLVIKDLTKYYKNFLAVNGLSLCVGKSECFGLLGINGAGKTTTFKMMSGDERISYGDGWVAGKSIKTELKDVQRSIGYCPQFDALLDDMTARESIIMYCLLRGIELERTRSIACSLSDEFDFRRHLDKKVKELSGGNKRKLSTVLSLIGDPPVIFLDEPTTGMDPATKRHLWDALCKIRDAGKTIVLTSHSMDPATKRHLWDALCKIRDAGKTIVLTSHSMEECEALCTRLAIMVNGNFRCLGSAQRLKSKFAEGYALALKVRKGADSARAERFVAENLAGARLREKHQELLSYYMADKSMAWSEMFGALERAKRGDLDVEDYSLGQSSLEQVRIGGGFFLGAFASKNEWGLVWFALLEAKNGRNYFLFALLEAKIGRNYFLFALLEAKN</sequence>
<feature type="compositionally biased region" description="Low complexity" evidence="10">
    <location>
        <begin position="398"/>
        <end position="410"/>
    </location>
</feature>
<feature type="compositionally biased region" description="Basic and acidic residues" evidence="10">
    <location>
        <begin position="381"/>
        <end position="395"/>
    </location>
</feature>
<dbReference type="PANTHER" id="PTHR19229:SF36">
    <property type="entry name" value="ATP-BINDING CASSETTE SUB-FAMILY A MEMBER 2"/>
    <property type="match status" value="1"/>
</dbReference>
<keyword evidence="12" id="KW-0732">Signal</keyword>
<dbReference type="CDD" id="cd03263">
    <property type="entry name" value="ABC_subfamily_A"/>
    <property type="match status" value="2"/>
</dbReference>
<comment type="similarity">
    <text evidence="2">Belongs to the ABC transporter superfamily. ABCA family.</text>
</comment>
<evidence type="ECO:0000256" key="7">
    <source>
        <dbReference type="ARBA" id="ARBA00022840"/>
    </source>
</evidence>
<feature type="region of interest" description="Disordered" evidence="10">
    <location>
        <begin position="381"/>
        <end position="410"/>
    </location>
</feature>
<dbReference type="InterPro" id="IPR017871">
    <property type="entry name" value="ABC_transporter-like_CS"/>
</dbReference>
<dbReference type="EMBL" id="OU900104">
    <property type="protein sequence ID" value="CAH1158803.1"/>
    <property type="molecule type" value="Genomic_DNA"/>
</dbReference>
<dbReference type="InterPro" id="IPR056264">
    <property type="entry name" value="R2_ABCA1-4-like"/>
</dbReference>
<proteinExistence type="inferred from homology"/>
<dbReference type="GO" id="GO:0005524">
    <property type="term" value="F:ATP binding"/>
    <property type="evidence" value="ECO:0007669"/>
    <property type="project" value="UniProtKB-KW"/>
</dbReference>
<accession>A0A9P0DT18</accession>
<dbReference type="SMART" id="SM00382">
    <property type="entry name" value="AAA"/>
    <property type="match status" value="2"/>
</dbReference>
<evidence type="ECO:0000256" key="2">
    <source>
        <dbReference type="ARBA" id="ARBA00008869"/>
    </source>
</evidence>
<dbReference type="GO" id="GO:0016887">
    <property type="term" value="F:ATP hydrolysis activity"/>
    <property type="evidence" value="ECO:0007669"/>
    <property type="project" value="InterPro"/>
</dbReference>
<evidence type="ECO:0000313" key="15">
    <source>
        <dbReference type="Proteomes" id="UP001153712"/>
    </source>
</evidence>
<evidence type="ECO:0000256" key="9">
    <source>
        <dbReference type="ARBA" id="ARBA00023136"/>
    </source>
</evidence>
<dbReference type="InterPro" id="IPR026082">
    <property type="entry name" value="ABCA"/>
</dbReference>
<keyword evidence="3" id="KW-0813">Transport</keyword>
<dbReference type="PROSITE" id="PS50893">
    <property type="entry name" value="ABC_TRANSPORTER_2"/>
    <property type="match status" value="2"/>
</dbReference>
<keyword evidence="7" id="KW-0067">ATP-binding</keyword>
<dbReference type="OrthoDB" id="6512918at2759"/>
<reference evidence="14" key="1">
    <citation type="submission" date="2022-01" db="EMBL/GenBank/DDBJ databases">
        <authorList>
            <person name="King R."/>
        </authorList>
    </citation>
    <scope>NUCLEOTIDE SEQUENCE</scope>
</reference>
<feature type="transmembrane region" description="Helical" evidence="11">
    <location>
        <begin position="670"/>
        <end position="696"/>
    </location>
</feature>
<dbReference type="GO" id="GO:0016020">
    <property type="term" value="C:membrane"/>
    <property type="evidence" value="ECO:0007669"/>
    <property type="project" value="UniProtKB-SubCell"/>
</dbReference>
<evidence type="ECO:0000256" key="8">
    <source>
        <dbReference type="ARBA" id="ARBA00022989"/>
    </source>
</evidence>
<feature type="chain" id="PRO_5040438373" description="ABC transporter domain-containing protein" evidence="12">
    <location>
        <begin position="19"/>
        <end position="1303"/>
    </location>
</feature>
<feature type="transmembrane region" description="Helical" evidence="11">
    <location>
        <begin position="774"/>
        <end position="794"/>
    </location>
</feature>
<dbReference type="PANTHER" id="PTHR19229">
    <property type="entry name" value="ATP-BINDING CASSETTE TRANSPORTER SUBFAMILY A ABCA"/>
    <property type="match status" value="1"/>
</dbReference>
<keyword evidence="6" id="KW-0547">Nucleotide-binding</keyword>
<feature type="non-terminal residue" evidence="14">
    <location>
        <position position="1303"/>
    </location>
</feature>
<feature type="domain" description="ABC transporter" evidence="13">
    <location>
        <begin position="73"/>
        <end position="302"/>
    </location>
</feature>
<dbReference type="InterPro" id="IPR027417">
    <property type="entry name" value="P-loop_NTPase"/>
</dbReference>
<keyword evidence="8 11" id="KW-1133">Transmembrane helix</keyword>
<gene>
    <name evidence="14" type="ORF">PHYEVI_LOCUS2001</name>
</gene>
<evidence type="ECO:0000256" key="6">
    <source>
        <dbReference type="ARBA" id="ARBA00022741"/>
    </source>
</evidence>
<evidence type="ECO:0000256" key="3">
    <source>
        <dbReference type="ARBA" id="ARBA00022448"/>
    </source>
</evidence>
<dbReference type="Pfam" id="PF00005">
    <property type="entry name" value="ABC_tran"/>
    <property type="match status" value="2"/>
</dbReference>
<evidence type="ECO:0000259" key="13">
    <source>
        <dbReference type="PROSITE" id="PS50893"/>
    </source>
</evidence>
<dbReference type="InterPro" id="IPR003439">
    <property type="entry name" value="ABC_transporter-like_ATP-bd"/>
</dbReference>
<feature type="signal peptide" evidence="12">
    <location>
        <begin position="1"/>
        <end position="18"/>
    </location>
</feature>
<organism evidence="14 15">
    <name type="scientific">Phyllotreta striolata</name>
    <name type="common">Striped flea beetle</name>
    <name type="synonym">Crioceris striolata</name>
    <dbReference type="NCBI Taxonomy" id="444603"/>
    <lineage>
        <taxon>Eukaryota</taxon>
        <taxon>Metazoa</taxon>
        <taxon>Ecdysozoa</taxon>
        <taxon>Arthropoda</taxon>
        <taxon>Hexapoda</taxon>
        <taxon>Insecta</taxon>
        <taxon>Pterygota</taxon>
        <taxon>Neoptera</taxon>
        <taxon>Endopterygota</taxon>
        <taxon>Coleoptera</taxon>
        <taxon>Polyphaga</taxon>
        <taxon>Cucujiformia</taxon>
        <taxon>Chrysomeloidea</taxon>
        <taxon>Chrysomelidae</taxon>
        <taxon>Galerucinae</taxon>
        <taxon>Alticini</taxon>
        <taxon>Phyllotreta</taxon>
    </lineage>
</organism>
<keyword evidence="15" id="KW-1185">Reference proteome</keyword>
<dbReference type="InterPro" id="IPR013525">
    <property type="entry name" value="ABC2_TM"/>
</dbReference>
<dbReference type="InterPro" id="IPR003593">
    <property type="entry name" value="AAA+_ATPase"/>
</dbReference>
<dbReference type="FunFam" id="3.40.50.300:FF:000298">
    <property type="entry name" value="ATP-binding cassette sub-family A member 12"/>
    <property type="match status" value="1"/>
</dbReference>
<dbReference type="Proteomes" id="UP001153712">
    <property type="component" value="Chromosome 11"/>
</dbReference>
<keyword evidence="4 11" id="KW-0812">Transmembrane</keyword>
<evidence type="ECO:0000256" key="11">
    <source>
        <dbReference type="SAM" id="Phobius"/>
    </source>
</evidence>
<evidence type="ECO:0000256" key="10">
    <source>
        <dbReference type="SAM" id="MobiDB-lite"/>
    </source>
</evidence>
<dbReference type="Pfam" id="PF23321">
    <property type="entry name" value="R1_ABCA1"/>
    <property type="match status" value="1"/>
</dbReference>
<dbReference type="SUPFAM" id="SSF52540">
    <property type="entry name" value="P-loop containing nucleoside triphosphate hydrolases"/>
    <property type="match status" value="3"/>
</dbReference>
<protein>
    <recommendedName>
        <fullName evidence="13">ABC transporter domain-containing protein</fullName>
    </recommendedName>
</protein>